<dbReference type="Pfam" id="PF01081">
    <property type="entry name" value="Aldolase"/>
    <property type="match status" value="1"/>
</dbReference>
<sequence>MTPRLAPGGALTATGVVAVVRGTDHARVTGVLDTLVAAGIRCLEITLNTPGALDALRAARDRYPDDVELGAGTVRSADDASAAVDAGASFLVAPDTDPAVAGKAHELGVPYYPGALTPGEVARAWDLGATAVKVFPAHLFGPTYLRDLAEPFRDIALLPTGGVRPGHAGDYIRAGAIGVGLGGSLIGDALDGGSLTAMADRAYRVLNGVRTARLQAAAPPPPEAQPR</sequence>
<evidence type="ECO:0000256" key="5">
    <source>
        <dbReference type="ARBA" id="ARBA00023277"/>
    </source>
</evidence>
<comment type="similarity">
    <text evidence="2">Belongs to the KHG/KDPG aldolase family.</text>
</comment>
<keyword evidence="4" id="KW-0456">Lyase</keyword>
<evidence type="ECO:0000313" key="6">
    <source>
        <dbReference type="EMBL" id="TYC14968.1"/>
    </source>
</evidence>
<evidence type="ECO:0000256" key="2">
    <source>
        <dbReference type="ARBA" id="ARBA00006906"/>
    </source>
</evidence>
<organism evidence="6 7">
    <name type="scientific">Actinomadura syzygii</name>
    <dbReference type="NCBI Taxonomy" id="1427538"/>
    <lineage>
        <taxon>Bacteria</taxon>
        <taxon>Bacillati</taxon>
        <taxon>Actinomycetota</taxon>
        <taxon>Actinomycetes</taxon>
        <taxon>Streptosporangiales</taxon>
        <taxon>Thermomonosporaceae</taxon>
        <taxon>Actinomadura</taxon>
    </lineage>
</organism>
<dbReference type="AlphaFoldDB" id="A0A5D0U9D3"/>
<comment type="caution">
    <text evidence="6">The sequence shown here is derived from an EMBL/GenBank/DDBJ whole genome shotgun (WGS) entry which is preliminary data.</text>
</comment>
<comment type="pathway">
    <text evidence="1">Carbohydrate acid metabolism.</text>
</comment>
<name>A0A5D0U9D3_9ACTN</name>
<dbReference type="NCBIfam" id="TIGR01182">
    <property type="entry name" value="eda"/>
    <property type="match status" value="1"/>
</dbReference>
<keyword evidence="5" id="KW-0119">Carbohydrate metabolism</keyword>
<reference evidence="6 7" key="1">
    <citation type="submission" date="2019-08" db="EMBL/GenBank/DDBJ databases">
        <title>Actinomadura sp. nov. CYP1-5 isolated from mountain soil.</title>
        <authorList>
            <person name="Songsumanus A."/>
            <person name="Kuncharoen N."/>
            <person name="Kudo T."/>
            <person name="Yuki M."/>
            <person name="Igarashi Y."/>
            <person name="Tanasupawat S."/>
        </authorList>
    </citation>
    <scope>NUCLEOTIDE SEQUENCE [LARGE SCALE GENOMIC DNA]</scope>
    <source>
        <strain evidence="6 7">GKU157</strain>
    </source>
</reference>
<dbReference type="PANTHER" id="PTHR30246">
    <property type="entry name" value="2-KETO-3-DEOXY-6-PHOSPHOGLUCONATE ALDOLASE"/>
    <property type="match status" value="1"/>
</dbReference>
<comment type="subunit">
    <text evidence="3">Homotrimer.</text>
</comment>
<protein>
    <submittedName>
        <fullName evidence="6">Bifunctional 4-hydroxy-2-oxoglutarate aldolase/2-dehydro-3-deoxy-phosphogluconate aldolase</fullName>
    </submittedName>
</protein>
<dbReference type="InterPro" id="IPR000887">
    <property type="entry name" value="Aldlse_KDPG_KHG"/>
</dbReference>
<evidence type="ECO:0000313" key="7">
    <source>
        <dbReference type="Proteomes" id="UP000322634"/>
    </source>
</evidence>
<keyword evidence="7" id="KW-1185">Reference proteome</keyword>
<evidence type="ECO:0000256" key="4">
    <source>
        <dbReference type="ARBA" id="ARBA00023239"/>
    </source>
</evidence>
<dbReference type="EMBL" id="VSFF01000005">
    <property type="protein sequence ID" value="TYC14968.1"/>
    <property type="molecule type" value="Genomic_DNA"/>
</dbReference>
<dbReference type="RefSeq" id="WP_148350017.1">
    <property type="nucleotide sequence ID" value="NZ_JBHSBF010000027.1"/>
</dbReference>
<dbReference type="SUPFAM" id="SSF51569">
    <property type="entry name" value="Aldolase"/>
    <property type="match status" value="1"/>
</dbReference>
<evidence type="ECO:0000256" key="3">
    <source>
        <dbReference type="ARBA" id="ARBA00011233"/>
    </source>
</evidence>
<dbReference type="InterPro" id="IPR013785">
    <property type="entry name" value="Aldolase_TIM"/>
</dbReference>
<dbReference type="GO" id="GO:0016829">
    <property type="term" value="F:lyase activity"/>
    <property type="evidence" value="ECO:0007669"/>
    <property type="project" value="UniProtKB-KW"/>
</dbReference>
<dbReference type="Proteomes" id="UP000322634">
    <property type="component" value="Unassembled WGS sequence"/>
</dbReference>
<proteinExistence type="inferred from homology"/>
<accession>A0A5D0U9D3</accession>
<dbReference type="CDD" id="cd00452">
    <property type="entry name" value="KDPG_aldolase"/>
    <property type="match status" value="1"/>
</dbReference>
<dbReference type="PANTHER" id="PTHR30246:SF1">
    <property type="entry name" value="2-DEHYDRO-3-DEOXY-6-PHOSPHOGALACTONATE ALDOLASE-RELATED"/>
    <property type="match status" value="1"/>
</dbReference>
<gene>
    <name evidence="6" type="ORF">FXF65_12585</name>
</gene>
<dbReference type="OrthoDB" id="9805177at2"/>
<evidence type="ECO:0000256" key="1">
    <source>
        <dbReference type="ARBA" id="ARBA00004761"/>
    </source>
</evidence>
<dbReference type="Gene3D" id="3.20.20.70">
    <property type="entry name" value="Aldolase class I"/>
    <property type="match status" value="1"/>
</dbReference>